<dbReference type="PANTHER" id="PTHR43434:SF1">
    <property type="entry name" value="PHOSPHOGLYCOLATE PHOSPHATASE"/>
    <property type="match status" value="1"/>
</dbReference>
<proteinExistence type="predicted"/>
<dbReference type="InterPro" id="IPR023214">
    <property type="entry name" value="HAD_sf"/>
</dbReference>
<accession>A0A8T4KYD1</accession>
<dbReference type="Gene3D" id="3.40.50.1000">
    <property type="entry name" value="HAD superfamily/HAD-like"/>
    <property type="match status" value="1"/>
</dbReference>
<sequence>MIKNIIFDWSGVLSDDIVPVYKATMNVFRKLGIKALTLEEFRKEFTSPYMIFYKKFTNATQEELKKLYIREIHSVGEPKPFPRVKEILEFLHRKGMKLAILTSIPETKLEKELDGYGFRKFFVDVSGGNHDKTEAIVKVMERNGFAPEETAYVGDMTHDIDVGKKAGVTTIAVLGGYQTKEQLRREKPDFIIDKLGEIKLGEIKKIIFDE</sequence>
<dbReference type="Proteomes" id="UP000677687">
    <property type="component" value="Unassembled WGS sequence"/>
</dbReference>
<dbReference type="InterPro" id="IPR036412">
    <property type="entry name" value="HAD-like_sf"/>
</dbReference>
<dbReference type="SFLD" id="SFLDS00003">
    <property type="entry name" value="Haloacid_Dehalogenase"/>
    <property type="match status" value="1"/>
</dbReference>
<organism evidence="1 2">
    <name type="scientific">Candidatus Iainarchaeum sp</name>
    <dbReference type="NCBI Taxonomy" id="3101447"/>
    <lineage>
        <taxon>Archaea</taxon>
        <taxon>Candidatus Iainarchaeota</taxon>
        <taxon>Candidatus Iainarchaeia</taxon>
        <taxon>Candidatus Iainarchaeales</taxon>
        <taxon>Candidatus Iainarchaeaceae</taxon>
        <taxon>Candidatus Iainarchaeum</taxon>
    </lineage>
</organism>
<evidence type="ECO:0000313" key="2">
    <source>
        <dbReference type="Proteomes" id="UP000677687"/>
    </source>
</evidence>
<protein>
    <submittedName>
        <fullName evidence="1">HAD family hydrolase</fullName>
    </submittedName>
</protein>
<dbReference type="Gene3D" id="1.10.150.240">
    <property type="entry name" value="Putative phosphatase, domain 2"/>
    <property type="match status" value="1"/>
</dbReference>
<reference evidence="1" key="2">
    <citation type="submission" date="2021-05" db="EMBL/GenBank/DDBJ databases">
        <title>Protein family content uncovers lineage relationships and bacterial pathway maintenance mechanisms in DPANN archaea.</title>
        <authorList>
            <person name="Castelle C.J."/>
            <person name="Meheust R."/>
            <person name="Jaffe A.L."/>
            <person name="Seitz K."/>
            <person name="Gong X."/>
            <person name="Baker B.J."/>
            <person name="Banfield J.F."/>
        </authorList>
    </citation>
    <scope>NUCLEOTIDE SEQUENCE</scope>
    <source>
        <strain evidence="1">RIFCSPHIGHO2_01_FULL_AR10_44_11</strain>
    </source>
</reference>
<dbReference type="GO" id="GO:0006281">
    <property type="term" value="P:DNA repair"/>
    <property type="evidence" value="ECO:0007669"/>
    <property type="project" value="TreeGrafter"/>
</dbReference>
<name>A0A8T4KYD1_9ARCH</name>
<dbReference type="EMBL" id="JAGVWD010000063">
    <property type="protein sequence ID" value="MBS3057740.1"/>
    <property type="molecule type" value="Genomic_DNA"/>
</dbReference>
<evidence type="ECO:0000313" key="1">
    <source>
        <dbReference type="EMBL" id="MBS3057740.1"/>
    </source>
</evidence>
<dbReference type="InterPro" id="IPR050155">
    <property type="entry name" value="HAD-like_hydrolase_sf"/>
</dbReference>
<dbReference type="InterPro" id="IPR041492">
    <property type="entry name" value="HAD_2"/>
</dbReference>
<dbReference type="GO" id="GO:0008967">
    <property type="term" value="F:phosphoglycolate phosphatase activity"/>
    <property type="evidence" value="ECO:0007669"/>
    <property type="project" value="TreeGrafter"/>
</dbReference>
<dbReference type="PANTHER" id="PTHR43434">
    <property type="entry name" value="PHOSPHOGLYCOLATE PHOSPHATASE"/>
    <property type="match status" value="1"/>
</dbReference>
<keyword evidence="1" id="KW-0378">Hydrolase</keyword>
<gene>
    <name evidence="1" type="ORF">J4415_03890</name>
</gene>
<dbReference type="SFLD" id="SFLDG01129">
    <property type="entry name" value="C1.5:_HAD__Beta-PGM__Phosphata"/>
    <property type="match status" value="1"/>
</dbReference>
<dbReference type="AlphaFoldDB" id="A0A8T4KYD1"/>
<dbReference type="InterPro" id="IPR023198">
    <property type="entry name" value="PGP-like_dom2"/>
</dbReference>
<dbReference type="GO" id="GO:0005829">
    <property type="term" value="C:cytosol"/>
    <property type="evidence" value="ECO:0007669"/>
    <property type="project" value="TreeGrafter"/>
</dbReference>
<comment type="caution">
    <text evidence="1">The sequence shown here is derived from an EMBL/GenBank/DDBJ whole genome shotgun (WGS) entry which is preliminary data.</text>
</comment>
<dbReference type="SUPFAM" id="SSF56784">
    <property type="entry name" value="HAD-like"/>
    <property type="match status" value="1"/>
</dbReference>
<dbReference type="Pfam" id="PF13419">
    <property type="entry name" value="HAD_2"/>
    <property type="match status" value="1"/>
</dbReference>
<reference evidence="1" key="1">
    <citation type="submission" date="2021-03" db="EMBL/GenBank/DDBJ databases">
        <authorList>
            <person name="Jaffe A."/>
        </authorList>
    </citation>
    <scope>NUCLEOTIDE SEQUENCE</scope>
    <source>
        <strain evidence="1">RIFCSPHIGHO2_01_FULL_AR10_44_11</strain>
    </source>
</reference>